<name>A0A9X3MSG4_9ACTN</name>
<reference evidence="4" key="1">
    <citation type="submission" date="2022-10" db="EMBL/GenBank/DDBJ databases">
        <title>The WGS of Solirubrobacter ginsenosidimutans DSM 21036.</title>
        <authorList>
            <person name="Jiang Z."/>
        </authorList>
    </citation>
    <scope>NUCLEOTIDE SEQUENCE</scope>
    <source>
        <strain evidence="4">DSM 21036</strain>
    </source>
</reference>
<protein>
    <submittedName>
        <fullName evidence="4">GNAT family N-acetyltransferase</fullName>
    </submittedName>
</protein>
<keyword evidence="5" id="KW-1185">Reference proteome</keyword>
<evidence type="ECO:0000256" key="2">
    <source>
        <dbReference type="ARBA" id="ARBA00023315"/>
    </source>
</evidence>
<sequence length="154" mass="17295">MSAERTWTIRDARPEDGRPVRRFVFDILNEYHVAADPDDSDADVMAFGAAADGVVQLVAEVDGEPIGSAILTPYSDTEIKLSKLFLKPEFRSIGLGSEMLARSEAVAKERGYQRISLGTRALYVEAVRLYERRGWTRGPDLPPPGPDRYYYRDL</sequence>
<keyword evidence="2" id="KW-0012">Acyltransferase</keyword>
<evidence type="ECO:0000313" key="5">
    <source>
        <dbReference type="Proteomes" id="UP001149140"/>
    </source>
</evidence>
<dbReference type="GO" id="GO:0016747">
    <property type="term" value="F:acyltransferase activity, transferring groups other than amino-acyl groups"/>
    <property type="evidence" value="ECO:0007669"/>
    <property type="project" value="InterPro"/>
</dbReference>
<evidence type="ECO:0000259" key="3">
    <source>
        <dbReference type="PROSITE" id="PS51186"/>
    </source>
</evidence>
<dbReference type="Proteomes" id="UP001149140">
    <property type="component" value="Unassembled WGS sequence"/>
</dbReference>
<accession>A0A9X3MSG4</accession>
<dbReference type="InterPro" id="IPR050832">
    <property type="entry name" value="Bact_Acetyltransf"/>
</dbReference>
<dbReference type="Gene3D" id="3.40.630.30">
    <property type="match status" value="1"/>
</dbReference>
<evidence type="ECO:0000313" key="4">
    <source>
        <dbReference type="EMBL" id="MDA0161784.1"/>
    </source>
</evidence>
<dbReference type="CDD" id="cd04301">
    <property type="entry name" value="NAT_SF"/>
    <property type="match status" value="1"/>
</dbReference>
<evidence type="ECO:0000256" key="1">
    <source>
        <dbReference type="ARBA" id="ARBA00022679"/>
    </source>
</evidence>
<dbReference type="AlphaFoldDB" id="A0A9X3MSG4"/>
<dbReference type="InterPro" id="IPR000182">
    <property type="entry name" value="GNAT_dom"/>
</dbReference>
<gene>
    <name evidence="4" type="ORF">OM076_16040</name>
</gene>
<dbReference type="Pfam" id="PF00583">
    <property type="entry name" value="Acetyltransf_1"/>
    <property type="match status" value="1"/>
</dbReference>
<organism evidence="4 5">
    <name type="scientific">Solirubrobacter ginsenosidimutans</name>
    <dbReference type="NCBI Taxonomy" id="490573"/>
    <lineage>
        <taxon>Bacteria</taxon>
        <taxon>Bacillati</taxon>
        <taxon>Actinomycetota</taxon>
        <taxon>Thermoleophilia</taxon>
        <taxon>Solirubrobacterales</taxon>
        <taxon>Solirubrobacteraceae</taxon>
        <taxon>Solirubrobacter</taxon>
    </lineage>
</organism>
<comment type="caution">
    <text evidence="4">The sequence shown here is derived from an EMBL/GenBank/DDBJ whole genome shotgun (WGS) entry which is preliminary data.</text>
</comment>
<dbReference type="RefSeq" id="WP_270041001.1">
    <property type="nucleotide sequence ID" value="NZ_JAPDOD010000014.1"/>
</dbReference>
<keyword evidence="1" id="KW-0808">Transferase</keyword>
<dbReference type="SUPFAM" id="SSF55729">
    <property type="entry name" value="Acyl-CoA N-acyltransferases (Nat)"/>
    <property type="match status" value="1"/>
</dbReference>
<dbReference type="InterPro" id="IPR016181">
    <property type="entry name" value="Acyl_CoA_acyltransferase"/>
</dbReference>
<dbReference type="PANTHER" id="PTHR43877">
    <property type="entry name" value="AMINOALKYLPHOSPHONATE N-ACETYLTRANSFERASE-RELATED-RELATED"/>
    <property type="match status" value="1"/>
</dbReference>
<dbReference type="EMBL" id="JAPDOD010000014">
    <property type="protein sequence ID" value="MDA0161784.1"/>
    <property type="molecule type" value="Genomic_DNA"/>
</dbReference>
<dbReference type="PANTHER" id="PTHR43877:SF2">
    <property type="entry name" value="AMINOALKYLPHOSPHONATE N-ACETYLTRANSFERASE-RELATED"/>
    <property type="match status" value="1"/>
</dbReference>
<feature type="domain" description="N-acetyltransferase" evidence="3">
    <location>
        <begin position="15"/>
        <end position="154"/>
    </location>
</feature>
<dbReference type="PROSITE" id="PS51186">
    <property type="entry name" value="GNAT"/>
    <property type="match status" value="1"/>
</dbReference>
<proteinExistence type="predicted"/>